<feature type="signal peptide" evidence="2">
    <location>
        <begin position="1"/>
        <end position="31"/>
    </location>
</feature>
<dbReference type="EMBL" id="BAAAZX010000022">
    <property type="protein sequence ID" value="GAA4013801.1"/>
    <property type="molecule type" value="Genomic_DNA"/>
</dbReference>
<reference evidence="4" key="1">
    <citation type="journal article" date="2019" name="Int. J. Syst. Evol. Microbiol.">
        <title>The Global Catalogue of Microorganisms (GCM) 10K type strain sequencing project: providing services to taxonomists for standard genome sequencing and annotation.</title>
        <authorList>
            <consortium name="The Broad Institute Genomics Platform"/>
            <consortium name="The Broad Institute Genome Sequencing Center for Infectious Disease"/>
            <person name="Wu L."/>
            <person name="Ma J."/>
        </authorList>
    </citation>
    <scope>NUCLEOTIDE SEQUENCE [LARGE SCALE GENOMIC DNA]</scope>
    <source>
        <strain evidence="4">JCM 16924</strain>
    </source>
</reference>
<evidence type="ECO:0000256" key="1">
    <source>
        <dbReference type="SAM" id="MobiDB-lite"/>
    </source>
</evidence>
<comment type="caution">
    <text evidence="3">The sequence shown here is derived from an EMBL/GenBank/DDBJ whole genome shotgun (WGS) entry which is preliminary data.</text>
</comment>
<evidence type="ECO:0000313" key="4">
    <source>
        <dbReference type="Proteomes" id="UP001500456"/>
    </source>
</evidence>
<accession>A0ABP7SMA8</accession>
<feature type="chain" id="PRO_5046256870" description="Secreted protein" evidence="2">
    <location>
        <begin position="32"/>
        <end position="130"/>
    </location>
</feature>
<protein>
    <recommendedName>
        <fullName evidence="5">Secreted protein</fullName>
    </recommendedName>
</protein>
<sequence length="130" mass="13922">MFRGTTVRTVIATLAAVLLALQFFAPSTAFASAHTARQAEAKAQPGTKLSGKALRDESVTYRHCDPAEDPTGPLRNRDRHRAVDFAPQGPERPLLVQDPAAVSKPAVPGALRMSRPPTSHAPAALQVFRC</sequence>
<feature type="region of interest" description="Disordered" evidence="1">
    <location>
        <begin position="63"/>
        <end position="100"/>
    </location>
</feature>
<gene>
    <name evidence="3" type="ORF">GCM10022232_65240</name>
</gene>
<keyword evidence="4" id="KW-1185">Reference proteome</keyword>
<dbReference type="Proteomes" id="UP001500456">
    <property type="component" value="Unassembled WGS sequence"/>
</dbReference>
<name>A0ABP7SMA8_9ACTN</name>
<organism evidence="3 4">
    <name type="scientific">Streptomyces plumbiresistens</name>
    <dbReference type="NCBI Taxonomy" id="511811"/>
    <lineage>
        <taxon>Bacteria</taxon>
        <taxon>Bacillati</taxon>
        <taxon>Actinomycetota</taxon>
        <taxon>Actinomycetes</taxon>
        <taxon>Kitasatosporales</taxon>
        <taxon>Streptomycetaceae</taxon>
        <taxon>Streptomyces</taxon>
    </lineage>
</organism>
<evidence type="ECO:0000256" key="2">
    <source>
        <dbReference type="SAM" id="SignalP"/>
    </source>
</evidence>
<evidence type="ECO:0008006" key="5">
    <source>
        <dbReference type="Google" id="ProtNLM"/>
    </source>
</evidence>
<evidence type="ECO:0000313" key="3">
    <source>
        <dbReference type="EMBL" id="GAA4013801.1"/>
    </source>
</evidence>
<dbReference type="RefSeq" id="WP_266432484.1">
    <property type="nucleotide sequence ID" value="NZ_BAAAZX010000022.1"/>
</dbReference>
<keyword evidence="2" id="KW-0732">Signal</keyword>
<proteinExistence type="predicted"/>